<gene>
    <name evidence="1" type="ORF">M9H77_28977</name>
</gene>
<protein>
    <submittedName>
        <fullName evidence="1">Uncharacterized protein</fullName>
    </submittedName>
</protein>
<accession>A0ACC0AHU2</accession>
<keyword evidence="2" id="KW-1185">Reference proteome</keyword>
<reference evidence="2" key="1">
    <citation type="journal article" date="2023" name="Nat. Plants">
        <title>Single-cell RNA sequencing provides a high-resolution roadmap for understanding the multicellular compartmentation of specialized metabolism.</title>
        <authorList>
            <person name="Sun S."/>
            <person name="Shen X."/>
            <person name="Li Y."/>
            <person name="Li Y."/>
            <person name="Wang S."/>
            <person name="Li R."/>
            <person name="Zhang H."/>
            <person name="Shen G."/>
            <person name="Guo B."/>
            <person name="Wei J."/>
            <person name="Xu J."/>
            <person name="St-Pierre B."/>
            <person name="Chen S."/>
            <person name="Sun C."/>
        </authorList>
    </citation>
    <scope>NUCLEOTIDE SEQUENCE [LARGE SCALE GENOMIC DNA]</scope>
</reference>
<proteinExistence type="predicted"/>
<evidence type="ECO:0000313" key="2">
    <source>
        <dbReference type="Proteomes" id="UP001060085"/>
    </source>
</evidence>
<sequence>MGDCTVETSNNKKRTRDCSSELETDSPELKRVNSYTYLDPTPSESPESNHDERESESTRMIREDILDILDDSETVPATQDLDSFIRSFEEEILQASPSAAQPVVVELTSDSGESQPDLGYLLEASDDELGLPPTVNSLEIEANNESNADVLVELRNMTGFGDDLQLQEYDDAFGLGLVEKPIEGGNYAGGGDYVTVDGLFDYTEPSDFSDLSWRPESLPAL</sequence>
<dbReference type="Proteomes" id="UP001060085">
    <property type="component" value="Linkage Group LG06"/>
</dbReference>
<dbReference type="EMBL" id="CM044706">
    <property type="protein sequence ID" value="KAI5660184.1"/>
    <property type="molecule type" value="Genomic_DNA"/>
</dbReference>
<name>A0ACC0AHU2_CATRO</name>
<comment type="caution">
    <text evidence="1">The sequence shown here is derived from an EMBL/GenBank/DDBJ whole genome shotgun (WGS) entry which is preliminary data.</text>
</comment>
<organism evidence="1 2">
    <name type="scientific">Catharanthus roseus</name>
    <name type="common">Madagascar periwinkle</name>
    <name type="synonym">Vinca rosea</name>
    <dbReference type="NCBI Taxonomy" id="4058"/>
    <lineage>
        <taxon>Eukaryota</taxon>
        <taxon>Viridiplantae</taxon>
        <taxon>Streptophyta</taxon>
        <taxon>Embryophyta</taxon>
        <taxon>Tracheophyta</taxon>
        <taxon>Spermatophyta</taxon>
        <taxon>Magnoliopsida</taxon>
        <taxon>eudicotyledons</taxon>
        <taxon>Gunneridae</taxon>
        <taxon>Pentapetalae</taxon>
        <taxon>asterids</taxon>
        <taxon>lamiids</taxon>
        <taxon>Gentianales</taxon>
        <taxon>Apocynaceae</taxon>
        <taxon>Rauvolfioideae</taxon>
        <taxon>Vinceae</taxon>
        <taxon>Catharanthinae</taxon>
        <taxon>Catharanthus</taxon>
    </lineage>
</organism>
<evidence type="ECO:0000313" key="1">
    <source>
        <dbReference type="EMBL" id="KAI5660184.1"/>
    </source>
</evidence>